<evidence type="ECO:0000256" key="1">
    <source>
        <dbReference type="ARBA" id="ARBA00022527"/>
    </source>
</evidence>
<dbReference type="PROSITE" id="PS50011">
    <property type="entry name" value="PROTEIN_KINASE_DOM"/>
    <property type="match status" value="1"/>
</dbReference>
<dbReference type="InterPro" id="IPR017441">
    <property type="entry name" value="Protein_kinase_ATP_BS"/>
</dbReference>
<keyword evidence="11" id="KW-1185">Reference proteome</keyword>
<dbReference type="GO" id="GO:0005524">
    <property type="term" value="F:ATP binding"/>
    <property type="evidence" value="ECO:0007669"/>
    <property type="project" value="UniProtKB-UniRule"/>
</dbReference>
<feature type="region of interest" description="Disordered" evidence="8">
    <location>
        <begin position="1"/>
        <end position="65"/>
    </location>
</feature>
<reference evidence="11" key="1">
    <citation type="submission" date="2011-02" db="EMBL/GenBank/DDBJ databases">
        <title>The Genome Sequence of Capsaspora owczarzaki ATCC 30864.</title>
        <authorList>
            <person name="Russ C."/>
            <person name="Cuomo C."/>
            <person name="Burger G."/>
            <person name="Gray M.W."/>
            <person name="Holland P.W.H."/>
            <person name="King N."/>
            <person name="Lang F.B.F."/>
            <person name="Roger A.J."/>
            <person name="Ruiz-Trillo I."/>
            <person name="Young S.K."/>
            <person name="Zeng Q."/>
            <person name="Gargeya S."/>
            <person name="Alvarado L."/>
            <person name="Berlin A."/>
            <person name="Chapman S.B."/>
            <person name="Chen Z."/>
            <person name="Freedman E."/>
            <person name="Gellesch M."/>
            <person name="Goldberg J."/>
            <person name="Griggs A."/>
            <person name="Gujja S."/>
            <person name="Heilman E."/>
            <person name="Heiman D."/>
            <person name="Howarth C."/>
            <person name="Mehta T."/>
            <person name="Neiman D."/>
            <person name="Pearson M."/>
            <person name="Roberts A."/>
            <person name="Saif S."/>
            <person name="Shea T."/>
            <person name="Shenoy N."/>
            <person name="Sisk P."/>
            <person name="Stolte C."/>
            <person name="Sykes S."/>
            <person name="White J."/>
            <person name="Yandava C."/>
            <person name="Haas B."/>
            <person name="Nusbaum C."/>
            <person name="Birren B."/>
        </authorList>
    </citation>
    <scope>NUCLEOTIDE SEQUENCE</scope>
    <source>
        <strain evidence="11">ATCC 30864</strain>
    </source>
</reference>
<organism evidence="10 11">
    <name type="scientific">Capsaspora owczarzaki (strain ATCC 30864)</name>
    <dbReference type="NCBI Taxonomy" id="595528"/>
    <lineage>
        <taxon>Eukaryota</taxon>
        <taxon>Filasterea</taxon>
        <taxon>Capsaspora</taxon>
    </lineage>
</organism>
<dbReference type="InParanoid" id="A0A0D2VJX3"/>
<evidence type="ECO:0000256" key="3">
    <source>
        <dbReference type="ARBA" id="ARBA00022741"/>
    </source>
</evidence>
<proteinExistence type="inferred from homology"/>
<evidence type="ECO:0000256" key="5">
    <source>
        <dbReference type="ARBA" id="ARBA00022840"/>
    </source>
</evidence>
<evidence type="ECO:0000256" key="6">
    <source>
        <dbReference type="ARBA" id="ARBA00038035"/>
    </source>
</evidence>
<dbReference type="PROSITE" id="PS00107">
    <property type="entry name" value="PROTEIN_KINASE_ATP"/>
    <property type="match status" value="1"/>
</dbReference>
<evidence type="ECO:0000256" key="7">
    <source>
        <dbReference type="PROSITE-ProRule" id="PRU10141"/>
    </source>
</evidence>
<evidence type="ECO:0000256" key="2">
    <source>
        <dbReference type="ARBA" id="ARBA00022679"/>
    </source>
</evidence>
<accession>A0A0D2VJX3</accession>
<dbReference type="FunCoup" id="A0A0D2VJX3">
    <property type="interactions" value="304"/>
</dbReference>
<dbReference type="eggNOG" id="KOG0581">
    <property type="taxonomic scope" value="Eukaryota"/>
</dbReference>
<evidence type="ECO:0000313" key="11">
    <source>
        <dbReference type="Proteomes" id="UP000008743"/>
    </source>
</evidence>
<gene>
    <name evidence="10" type="ORF">CAOG_001638</name>
</gene>
<name>A0A0D2VJX3_CAPO3</name>
<dbReference type="FunFam" id="3.30.200.20:FF:000040">
    <property type="entry name" value="Dual specificity mitogen-activated protein kinase kinase"/>
    <property type="match status" value="1"/>
</dbReference>
<dbReference type="AlphaFoldDB" id="A0A0D2VJX3"/>
<feature type="compositionally biased region" description="Low complexity" evidence="8">
    <location>
        <begin position="51"/>
        <end position="60"/>
    </location>
</feature>
<dbReference type="EMBL" id="KE346361">
    <property type="protein sequence ID" value="KJE90307.1"/>
    <property type="molecule type" value="Genomic_DNA"/>
</dbReference>
<feature type="compositionally biased region" description="Low complexity" evidence="8">
    <location>
        <begin position="17"/>
        <end position="32"/>
    </location>
</feature>
<dbReference type="Pfam" id="PF00069">
    <property type="entry name" value="Pkinase"/>
    <property type="match status" value="1"/>
</dbReference>
<dbReference type="GO" id="GO:0004674">
    <property type="term" value="F:protein serine/threonine kinase activity"/>
    <property type="evidence" value="ECO:0007669"/>
    <property type="project" value="UniProtKB-KW"/>
</dbReference>
<keyword evidence="3 7" id="KW-0547">Nucleotide-binding</keyword>
<feature type="compositionally biased region" description="Basic and acidic residues" evidence="8">
    <location>
        <begin position="1"/>
        <end position="16"/>
    </location>
</feature>
<dbReference type="InterPro" id="IPR050915">
    <property type="entry name" value="MAP_kinase_kinase"/>
</dbReference>
<keyword evidence="4 10" id="KW-0418">Kinase</keyword>
<dbReference type="PANTHER" id="PTHR47448:SF1">
    <property type="entry name" value="SERINE_THREONINE-PROTEIN KINASE STE7 HOMOLOG"/>
    <property type="match status" value="1"/>
</dbReference>
<dbReference type="OrthoDB" id="10252354at2759"/>
<dbReference type="SUPFAM" id="SSF56112">
    <property type="entry name" value="Protein kinase-like (PK-like)"/>
    <property type="match status" value="1"/>
</dbReference>
<evidence type="ECO:0000256" key="8">
    <source>
        <dbReference type="SAM" id="MobiDB-lite"/>
    </source>
</evidence>
<keyword evidence="5 7" id="KW-0067">ATP-binding</keyword>
<sequence>MDPQDERTVQAAEHRSTTSSHAAPVHAAASSSNRPEATSLALPATGAGGMSSSTSSLTSLSEDDPFGLVSAASSVAVVPASSSSQQAPTVTQAAHPVVPTLGASTAGRPVVSGAFAPAVRVPSGGAPAATKSKKPPPLTVTKEYYNSHAGEEEIYKEGAPPIESTTNNVEEFLRLSAEKGIDLKETDFQRLLDLGSGSSGVVTKVLHRPTKLVMARKIIHLEMKPTVRMQILQELRILHKCKSPYIVGFYGAFLTGNEINICLEYMDAGSLDYIYKASGRIPEPVLGKIGFAVLEGLLYLREAHKIIHRVEPPYVKPSNILMNMNGDIKICDFGVSGELINSMANSFVGTRSYMAPERLEGDNYSVQSDVWSLGISLIEMALGRFPIPPEEGKRSTPMAIFELLGYIVNGPPPKLSDPSFSVEFRDFIDNCMIKNPQLRPGLKKLLLVGH</sequence>
<protein>
    <submittedName>
        <fullName evidence="10">STE/STE7/MEK1 protein kinase</fullName>
    </submittedName>
</protein>
<feature type="domain" description="Protein kinase" evidence="9">
    <location>
        <begin position="188"/>
        <end position="450"/>
    </location>
</feature>
<dbReference type="Proteomes" id="UP000008743">
    <property type="component" value="Unassembled WGS sequence"/>
</dbReference>
<keyword evidence="1" id="KW-0723">Serine/threonine-protein kinase</keyword>
<dbReference type="InterPro" id="IPR011009">
    <property type="entry name" value="Kinase-like_dom_sf"/>
</dbReference>
<evidence type="ECO:0000256" key="4">
    <source>
        <dbReference type="ARBA" id="ARBA00022777"/>
    </source>
</evidence>
<dbReference type="PhylomeDB" id="A0A0D2VJX3"/>
<keyword evidence="2" id="KW-0808">Transferase</keyword>
<dbReference type="GO" id="GO:0007165">
    <property type="term" value="P:signal transduction"/>
    <property type="evidence" value="ECO:0007669"/>
    <property type="project" value="UniProtKB-ARBA"/>
</dbReference>
<evidence type="ECO:0000259" key="9">
    <source>
        <dbReference type="PROSITE" id="PS50011"/>
    </source>
</evidence>
<dbReference type="PANTHER" id="PTHR47448">
    <property type="entry name" value="DUAL SPECIFICITY MITOGEN-ACTIVATED PROTEIN KINASE KINASE DSOR1-LIKE PROTEIN"/>
    <property type="match status" value="1"/>
</dbReference>
<dbReference type="Gene3D" id="1.10.510.10">
    <property type="entry name" value="Transferase(Phosphotransferase) domain 1"/>
    <property type="match status" value="1"/>
</dbReference>
<comment type="similarity">
    <text evidence="6">Belongs to the protein kinase superfamily. STE Ser/Thr protein kinase family. MAP kinase kinase subfamily.</text>
</comment>
<dbReference type="InterPro" id="IPR000719">
    <property type="entry name" value="Prot_kinase_dom"/>
</dbReference>
<evidence type="ECO:0000313" key="10">
    <source>
        <dbReference type="EMBL" id="KJE90307.1"/>
    </source>
</evidence>
<feature type="binding site" evidence="7">
    <location>
        <position position="217"/>
    </location>
    <ligand>
        <name>ATP</name>
        <dbReference type="ChEBI" id="CHEBI:30616"/>
    </ligand>
</feature>
<dbReference type="GO" id="GO:0004712">
    <property type="term" value="F:protein serine/threonine/tyrosine kinase activity"/>
    <property type="evidence" value="ECO:0007669"/>
    <property type="project" value="UniProtKB-ARBA"/>
</dbReference>
<dbReference type="Gene3D" id="3.30.200.20">
    <property type="entry name" value="Phosphorylase Kinase, domain 1"/>
    <property type="match status" value="1"/>
</dbReference>
<dbReference type="STRING" id="595528.A0A0D2VJX3"/>